<sequence>MSSGAKAADLLTLIVECVLYGFCVSLFVAAASVQLSGLFAGRIKQLIGGASVLLFMLSTAHVMTQILTVYQGEITVPAEQQETFAMDDTADIYTTIKDICYLIESVLGDSILIYRCYRMWNTLWVVIPFAITDCASAALTIVTIINASRSVGSDFMAGSDERWNLASFTMVLVTDLVPTCLLSYKLWIARRTSIDHKQRHRLSSLARVILECGVIYSLCLIAFMIVTTMQNYASYVAVGMSLPDFEHRRTGDQVRLSDRGNLFFFFFFFF</sequence>
<keyword evidence="3" id="KW-1185">Reference proteome</keyword>
<keyword evidence="1" id="KW-1133">Transmembrane helix</keyword>
<dbReference type="AlphaFoldDB" id="A0A5M3N7L6"/>
<evidence type="ECO:0000313" key="2">
    <source>
        <dbReference type="EMBL" id="EIW87157.1"/>
    </source>
</evidence>
<feature type="transmembrane region" description="Helical" evidence="1">
    <location>
        <begin position="12"/>
        <end position="33"/>
    </location>
</feature>
<protein>
    <submittedName>
        <fullName evidence="2">Uncharacterized protein</fullName>
    </submittedName>
</protein>
<evidence type="ECO:0000256" key="1">
    <source>
        <dbReference type="SAM" id="Phobius"/>
    </source>
</evidence>
<dbReference type="Proteomes" id="UP000053558">
    <property type="component" value="Unassembled WGS sequence"/>
</dbReference>
<gene>
    <name evidence="2" type="ORF">CONPUDRAFT_141397</name>
</gene>
<feature type="transmembrane region" description="Helical" evidence="1">
    <location>
        <begin position="45"/>
        <end position="63"/>
    </location>
</feature>
<dbReference type="GeneID" id="19201624"/>
<comment type="caution">
    <text evidence="2">The sequence shown here is derived from an EMBL/GenBank/DDBJ whole genome shotgun (WGS) entry which is preliminary data.</text>
</comment>
<dbReference type="RefSeq" id="XP_007763739.1">
    <property type="nucleotide sequence ID" value="XM_007765549.1"/>
</dbReference>
<reference evidence="3" key="1">
    <citation type="journal article" date="2012" name="Science">
        <title>The Paleozoic origin of enzymatic lignin decomposition reconstructed from 31 fungal genomes.</title>
        <authorList>
            <person name="Floudas D."/>
            <person name="Binder M."/>
            <person name="Riley R."/>
            <person name="Barry K."/>
            <person name="Blanchette R.A."/>
            <person name="Henrissat B."/>
            <person name="Martinez A.T."/>
            <person name="Otillar R."/>
            <person name="Spatafora J.W."/>
            <person name="Yadav J.S."/>
            <person name="Aerts A."/>
            <person name="Benoit I."/>
            <person name="Boyd A."/>
            <person name="Carlson A."/>
            <person name="Copeland A."/>
            <person name="Coutinho P.M."/>
            <person name="de Vries R.P."/>
            <person name="Ferreira P."/>
            <person name="Findley K."/>
            <person name="Foster B."/>
            <person name="Gaskell J."/>
            <person name="Glotzer D."/>
            <person name="Gorecki P."/>
            <person name="Heitman J."/>
            <person name="Hesse C."/>
            <person name="Hori C."/>
            <person name="Igarashi K."/>
            <person name="Jurgens J.A."/>
            <person name="Kallen N."/>
            <person name="Kersten P."/>
            <person name="Kohler A."/>
            <person name="Kuees U."/>
            <person name="Kumar T.K.A."/>
            <person name="Kuo A."/>
            <person name="LaButti K."/>
            <person name="Larrondo L.F."/>
            <person name="Lindquist E."/>
            <person name="Ling A."/>
            <person name="Lombard V."/>
            <person name="Lucas S."/>
            <person name="Lundell T."/>
            <person name="Martin R."/>
            <person name="McLaughlin D.J."/>
            <person name="Morgenstern I."/>
            <person name="Morin E."/>
            <person name="Murat C."/>
            <person name="Nagy L.G."/>
            <person name="Nolan M."/>
            <person name="Ohm R.A."/>
            <person name="Patyshakuliyeva A."/>
            <person name="Rokas A."/>
            <person name="Ruiz-Duenas F.J."/>
            <person name="Sabat G."/>
            <person name="Salamov A."/>
            <person name="Samejima M."/>
            <person name="Schmutz J."/>
            <person name="Slot J.C."/>
            <person name="St John F."/>
            <person name="Stenlid J."/>
            <person name="Sun H."/>
            <person name="Sun S."/>
            <person name="Syed K."/>
            <person name="Tsang A."/>
            <person name="Wiebenga A."/>
            <person name="Young D."/>
            <person name="Pisabarro A."/>
            <person name="Eastwood D.C."/>
            <person name="Martin F."/>
            <person name="Cullen D."/>
            <person name="Grigoriev I.V."/>
            <person name="Hibbett D.S."/>
        </authorList>
    </citation>
    <scope>NUCLEOTIDE SEQUENCE [LARGE SCALE GENOMIC DNA]</scope>
    <source>
        <strain evidence="3">RWD-64-598 SS2</strain>
    </source>
</reference>
<dbReference type="KEGG" id="cput:CONPUDRAFT_141397"/>
<feature type="transmembrane region" description="Helical" evidence="1">
    <location>
        <begin position="123"/>
        <end position="145"/>
    </location>
</feature>
<keyword evidence="1" id="KW-0472">Membrane</keyword>
<keyword evidence="1" id="KW-0812">Transmembrane</keyword>
<accession>A0A5M3N7L6</accession>
<dbReference type="OrthoDB" id="3186354at2759"/>
<proteinExistence type="predicted"/>
<evidence type="ECO:0000313" key="3">
    <source>
        <dbReference type="Proteomes" id="UP000053558"/>
    </source>
</evidence>
<feature type="transmembrane region" description="Helical" evidence="1">
    <location>
        <begin position="165"/>
        <end position="187"/>
    </location>
</feature>
<dbReference type="EMBL" id="JH711573">
    <property type="protein sequence ID" value="EIW87157.1"/>
    <property type="molecule type" value="Genomic_DNA"/>
</dbReference>
<organism evidence="2 3">
    <name type="scientific">Coniophora puteana (strain RWD-64-598)</name>
    <name type="common">Brown rot fungus</name>
    <dbReference type="NCBI Taxonomy" id="741705"/>
    <lineage>
        <taxon>Eukaryota</taxon>
        <taxon>Fungi</taxon>
        <taxon>Dikarya</taxon>
        <taxon>Basidiomycota</taxon>
        <taxon>Agaricomycotina</taxon>
        <taxon>Agaricomycetes</taxon>
        <taxon>Agaricomycetidae</taxon>
        <taxon>Boletales</taxon>
        <taxon>Coniophorineae</taxon>
        <taxon>Coniophoraceae</taxon>
        <taxon>Coniophora</taxon>
    </lineage>
</organism>
<name>A0A5M3N7L6_CONPW</name>
<feature type="transmembrane region" description="Helical" evidence="1">
    <location>
        <begin position="208"/>
        <end position="226"/>
    </location>
</feature>